<evidence type="ECO:0000313" key="1">
    <source>
        <dbReference type="EMBL" id="KAL0938548.1"/>
    </source>
</evidence>
<comment type="caution">
    <text evidence="1">The sequence shown here is derived from an EMBL/GenBank/DDBJ whole genome shotgun (WGS) entry which is preliminary data.</text>
</comment>
<dbReference type="Proteomes" id="UP000805649">
    <property type="component" value="Unassembled WGS sequence"/>
</dbReference>
<proteinExistence type="predicted"/>
<reference evidence="1 2" key="1">
    <citation type="journal article" date="2020" name="Phytopathology">
        <title>Genome Sequence Resources of Colletotrichum truncatum, C. plurivorum, C. musicola, and C. sojae: Four Species Pathogenic to Soybean (Glycine max).</title>
        <authorList>
            <person name="Rogerio F."/>
            <person name="Boufleur T.R."/>
            <person name="Ciampi-Guillardi M."/>
            <person name="Sukno S.A."/>
            <person name="Thon M.R."/>
            <person name="Massola Junior N.S."/>
            <person name="Baroncelli R."/>
        </authorList>
    </citation>
    <scope>NUCLEOTIDE SEQUENCE [LARGE SCALE GENOMIC DNA]</scope>
    <source>
        <strain evidence="1 2">CMES1059</strain>
    </source>
</reference>
<evidence type="ECO:0000313" key="2">
    <source>
        <dbReference type="Proteomes" id="UP000805649"/>
    </source>
</evidence>
<sequence>MTPFLSVLSLGSLVFGVTYGQIITRESQPGSIKIGTTNNPPTILISSNETFAVKRAAEDLAQDFGRILGTNSTIIYDALNGTASSPIIIAGTLAHSELLSGLITNQKIQNISAIEGKWEAYIHDVSTDPIDSVSQALVVAGSDRRGTVYGLYSLSEQIGVSPWYYWADIPTKPAEALFLNPQPKVQGSPSVKYRGIFINDEETCLTKWARTRFPLANNNAQRPFTGKFYAHVFELILRLKGNYIWPAMKRSLFYLDDNHGQLAHDYGIVVGTSHHEPMTRAYLEQERISGPWDWSQNKDTIVNFFKAGAERSKNWETLYTVGMRGEGDRESPTLTSEQLVEILAVQQDAIATARNVSASSVPQAWSLYKEVGKYYQAGMQVPDDVTLMWTDDNFGNLLRTPYPNETSRAGGSGIYYHVNYVGEPKIYEWINTIQLVKTWEQMHLAYEKQAREIWIVNVGDIKPLVPEIPTTHFMDMAYDMSKHSHPESVTQWIEEWASRTFTHSTFGPALADILTRYGRLVNRRKYETLNMYPFVYSTQYHDEAENALAEWDTLLRDTQRVHDSLYESRPAFYQMVLHPVKAGRTVYELYIKTEIGKLYKAQRRTSTNKLAAEARLAFTRDAEISAEYNAVSGGKWDGIMCQVHIGYTLWYEPGANIIPAISHVSDGDVPASGIMGVAGQGEVVPVDARHFTLLEMHRYAPTTDKRWLDVFTRANGTFNFEITSNVSWLSISNANGSLTSPGDHTDSRSVFKIDWSSAPKGRSSAEITVRRTDGNDTVTAYLPVFNPSVPEDKLKGRYIEANGVVSIEAAQYSHTAPKNGVSYVTLPAYGKTLSAIKPWPVTIPSLTTDTAPEVTYDFYTFSDVVNASVRVYLGGSRNHDGTRPLKYSFSVDGGAITNVLPVENSPMGSNPKGWADSVITGGWNITSPTEGGLDAGPHSLSLWLLEPGVVVQKVVIDLGGVKANGLGPPESFKA</sequence>
<dbReference type="EMBL" id="VUJX02000003">
    <property type="protein sequence ID" value="KAL0938548.1"/>
    <property type="molecule type" value="Genomic_DNA"/>
</dbReference>
<organism evidence="1 2">
    <name type="scientific">Colletotrichum truncatum</name>
    <name type="common">Anthracnose fungus</name>
    <name type="synonym">Colletotrichum capsici</name>
    <dbReference type="NCBI Taxonomy" id="5467"/>
    <lineage>
        <taxon>Eukaryota</taxon>
        <taxon>Fungi</taxon>
        <taxon>Dikarya</taxon>
        <taxon>Ascomycota</taxon>
        <taxon>Pezizomycotina</taxon>
        <taxon>Sordariomycetes</taxon>
        <taxon>Hypocreomycetidae</taxon>
        <taxon>Glomerellales</taxon>
        <taxon>Glomerellaceae</taxon>
        <taxon>Colletotrichum</taxon>
        <taxon>Colletotrichum truncatum species complex</taxon>
    </lineage>
</organism>
<name>A0ACC3Z367_COLTU</name>
<accession>A0ACC3Z367</accession>
<protein>
    <submittedName>
        <fullName evidence="1">Uncharacterized protein</fullName>
    </submittedName>
</protein>
<keyword evidence="2" id="KW-1185">Reference proteome</keyword>
<gene>
    <name evidence="1" type="ORF">CTRU02_205158</name>
</gene>